<dbReference type="InterPro" id="IPR053880">
    <property type="entry name" value="GPR180-like_N"/>
</dbReference>
<feature type="non-terminal residue" evidence="2">
    <location>
        <position position="1"/>
    </location>
</feature>
<dbReference type="Pfam" id="PF21892">
    <property type="entry name" value="TMEM145_N"/>
    <property type="match status" value="1"/>
</dbReference>
<evidence type="ECO:0000259" key="1">
    <source>
        <dbReference type="Pfam" id="PF21892"/>
    </source>
</evidence>
<sequence length="55" mass="6524">ASCCQNILLYFDDVTQWPAVYQKNRMDCYEKESVLRPDNNQVINLTTRYTWSGCE</sequence>
<feature type="domain" description="GPR180-like N-terminal" evidence="1">
    <location>
        <begin position="2"/>
        <end position="55"/>
    </location>
</feature>
<comment type="caution">
    <text evidence="2">The sequence shown here is derived from an EMBL/GenBank/DDBJ whole genome shotgun (WGS) entry which is preliminary data.</text>
</comment>
<reference evidence="2 3" key="1">
    <citation type="journal article" date="2018" name="Nat. Ecol. Evol.">
        <title>Shark genomes provide insights into elasmobranch evolution and the origin of vertebrates.</title>
        <authorList>
            <person name="Hara Y"/>
            <person name="Yamaguchi K"/>
            <person name="Onimaru K"/>
            <person name="Kadota M"/>
            <person name="Koyanagi M"/>
            <person name="Keeley SD"/>
            <person name="Tatsumi K"/>
            <person name="Tanaka K"/>
            <person name="Motone F"/>
            <person name="Kageyama Y"/>
            <person name="Nozu R"/>
            <person name="Adachi N"/>
            <person name="Nishimura O"/>
            <person name="Nakagawa R"/>
            <person name="Tanegashima C"/>
            <person name="Kiyatake I"/>
            <person name="Matsumoto R"/>
            <person name="Murakumo K"/>
            <person name="Nishida K"/>
            <person name="Terakita A"/>
            <person name="Kuratani S"/>
            <person name="Sato K"/>
            <person name="Hyodo S Kuraku.S."/>
        </authorList>
    </citation>
    <scope>NUCLEOTIDE SEQUENCE [LARGE SCALE GENOMIC DNA]</scope>
</reference>
<name>A0A401QE89_SCYTO</name>
<dbReference type="PANTHER" id="PTHR23252">
    <property type="entry name" value="INTIMAL THICKNESS RECEPTOR-RELATED"/>
    <property type="match status" value="1"/>
</dbReference>
<dbReference type="OMA" id="WQRENIL"/>
<dbReference type="OrthoDB" id="205745at2759"/>
<keyword evidence="3" id="KW-1185">Reference proteome</keyword>
<dbReference type="STRING" id="75743.A0A401QE89"/>
<dbReference type="PANTHER" id="PTHR23252:SF24">
    <property type="entry name" value="TRANSMEMBRANE PROTEIN 145"/>
    <property type="match status" value="1"/>
</dbReference>
<organism evidence="2 3">
    <name type="scientific">Scyliorhinus torazame</name>
    <name type="common">Cloudy catshark</name>
    <name type="synonym">Catulus torazame</name>
    <dbReference type="NCBI Taxonomy" id="75743"/>
    <lineage>
        <taxon>Eukaryota</taxon>
        <taxon>Metazoa</taxon>
        <taxon>Chordata</taxon>
        <taxon>Craniata</taxon>
        <taxon>Vertebrata</taxon>
        <taxon>Chondrichthyes</taxon>
        <taxon>Elasmobranchii</taxon>
        <taxon>Galeomorphii</taxon>
        <taxon>Galeoidea</taxon>
        <taxon>Carcharhiniformes</taxon>
        <taxon>Scyliorhinidae</taxon>
        <taxon>Scyliorhinus</taxon>
    </lineage>
</organism>
<proteinExistence type="predicted"/>
<evidence type="ECO:0000313" key="2">
    <source>
        <dbReference type="EMBL" id="GCB83637.1"/>
    </source>
</evidence>
<gene>
    <name evidence="2" type="ORF">scyTo_0024160</name>
</gene>
<dbReference type="AlphaFoldDB" id="A0A401QE89"/>
<dbReference type="EMBL" id="BFAA01040304">
    <property type="protein sequence ID" value="GCB83637.1"/>
    <property type="molecule type" value="Genomic_DNA"/>
</dbReference>
<protein>
    <recommendedName>
        <fullName evidence="1">GPR180-like N-terminal domain-containing protein</fullName>
    </recommendedName>
</protein>
<accession>A0A401QE89</accession>
<dbReference type="Proteomes" id="UP000288216">
    <property type="component" value="Unassembled WGS sequence"/>
</dbReference>
<evidence type="ECO:0000313" key="3">
    <source>
        <dbReference type="Proteomes" id="UP000288216"/>
    </source>
</evidence>
<dbReference type="InterPro" id="IPR047831">
    <property type="entry name" value="GPR180/TMEM145"/>
</dbReference>
<feature type="non-terminal residue" evidence="2">
    <location>
        <position position="55"/>
    </location>
</feature>